<dbReference type="PANTHER" id="PTHR46383:SF1">
    <property type="entry name" value="ASPARTATE AMINOTRANSFERASE"/>
    <property type="match status" value="1"/>
</dbReference>
<dbReference type="FunFam" id="3.40.640.10:FF:000033">
    <property type="entry name" value="Aspartate aminotransferase"/>
    <property type="match status" value="1"/>
</dbReference>
<dbReference type="GO" id="GO:0008483">
    <property type="term" value="F:transaminase activity"/>
    <property type="evidence" value="ECO:0007669"/>
    <property type="project" value="UniProtKB-KW"/>
</dbReference>
<dbReference type="PANTHER" id="PTHR46383">
    <property type="entry name" value="ASPARTATE AMINOTRANSFERASE"/>
    <property type="match status" value="1"/>
</dbReference>
<keyword evidence="5 7" id="KW-0808">Transferase</keyword>
<dbReference type="Gene3D" id="3.90.1150.10">
    <property type="entry name" value="Aspartate Aminotransferase, domain 1"/>
    <property type="match status" value="1"/>
</dbReference>
<comment type="cofactor">
    <cofactor evidence="1 7">
        <name>pyridoxal 5'-phosphate</name>
        <dbReference type="ChEBI" id="CHEBI:597326"/>
    </cofactor>
</comment>
<dbReference type="Proteomes" id="UP000825123">
    <property type="component" value="Chromosome"/>
</dbReference>
<keyword evidence="4 7" id="KW-0032">Aminotransferase</keyword>
<dbReference type="CDD" id="cd00609">
    <property type="entry name" value="AAT_like"/>
    <property type="match status" value="1"/>
</dbReference>
<dbReference type="GO" id="GO:0006520">
    <property type="term" value="P:amino acid metabolic process"/>
    <property type="evidence" value="ECO:0007669"/>
    <property type="project" value="InterPro"/>
</dbReference>
<comment type="similarity">
    <text evidence="2 7">Belongs to the class-I pyridoxal-phosphate-dependent aminotransferase family.</text>
</comment>
<feature type="domain" description="Aminotransferase class I/classII large" evidence="8">
    <location>
        <begin position="35"/>
        <end position="391"/>
    </location>
</feature>
<name>A0A8D5U897_9CREN</name>
<sequence length="406" mass="46293">MLDNFSEASMAISGESTLVYQEVARKVQREKGIRVINFGIGQPDLPTFRKIRNAAIKALDEGFTGYTSAYGIDELREKIASHVNTLYPNGKPVKKEEVIITPGAKTALYLAFLLYVNPGDEVIIFDPSFYSYAEVVKMLGGKPVYVKMKWAEETGFSLNVSELEDKISSKTKMIVLNNPHNPTGMVFDPKEIENIMELAKEKSIILLSDEIYDYFVYDGRMKSILEDPDWRDYAIYVNGFSKTFSMTGWRLGYVIAKEKITKKMAELAANIYTCPTSFAQKGAIAAFDAFDEVKDMISLFRRRRDVMYEELKKNKWIKVHKSQGAFYMFPYIGEILSRANIQVKDFAIKLIEEAGVTTIPGEVFPLEVGKNYLRLSFAVDENDIREGVRRINEFTTRLMKEIVGER</sequence>
<keyword evidence="6" id="KW-0663">Pyridoxal phosphate</keyword>
<dbReference type="EMBL" id="AP024597">
    <property type="protein sequence ID" value="BCU71209.1"/>
    <property type="molecule type" value="Genomic_DNA"/>
</dbReference>
<keyword evidence="10" id="KW-1185">Reference proteome</keyword>
<organism evidence="9 10">
    <name type="scientific">Stygiolobus caldivivus</name>
    <dbReference type="NCBI Taxonomy" id="2824673"/>
    <lineage>
        <taxon>Archaea</taxon>
        <taxon>Thermoproteota</taxon>
        <taxon>Thermoprotei</taxon>
        <taxon>Sulfolobales</taxon>
        <taxon>Sulfolobaceae</taxon>
        <taxon>Stygiolobus</taxon>
    </lineage>
</organism>
<dbReference type="GO" id="GO:0030170">
    <property type="term" value="F:pyridoxal phosphate binding"/>
    <property type="evidence" value="ECO:0007669"/>
    <property type="project" value="InterPro"/>
</dbReference>
<dbReference type="GeneID" id="66164232"/>
<evidence type="ECO:0000256" key="6">
    <source>
        <dbReference type="ARBA" id="ARBA00022898"/>
    </source>
</evidence>
<dbReference type="Gene3D" id="3.40.640.10">
    <property type="entry name" value="Type I PLP-dependent aspartate aminotransferase-like (Major domain)"/>
    <property type="match status" value="1"/>
</dbReference>
<dbReference type="InterPro" id="IPR015424">
    <property type="entry name" value="PyrdxlP-dep_Trfase"/>
</dbReference>
<evidence type="ECO:0000256" key="7">
    <source>
        <dbReference type="RuleBase" id="RU000481"/>
    </source>
</evidence>
<dbReference type="EC" id="2.6.1.-" evidence="7"/>
<evidence type="ECO:0000256" key="4">
    <source>
        <dbReference type="ARBA" id="ARBA00022576"/>
    </source>
</evidence>
<evidence type="ECO:0000313" key="10">
    <source>
        <dbReference type="Proteomes" id="UP000825123"/>
    </source>
</evidence>
<accession>A0A8D5U897</accession>
<dbReference type="InterPro" id="IPR015421">
    <property type="entry name" value="PyrdxlP-dep_Trfase_major"/>
</dbReference>
<protein>
    <recommendedName>
        <fullName evidence="7">Aminotransferase</fullName>
        <ecNumber evidence="7">2.6.1.-</ecNumber>
    </recommendedName>
</protein>
<evidence type="ECO:0000256" key="3">
    <source>
        <dbReference type="ARBA" id="ARBA00011738"/>
    </source>
</evidence>
<dbReference type="InterPro" id="IPR050596">
    <property type="entry name" value="AspAT/PAT-like"/>
</dbReference>
<gene>
    <name evidence="9" type="ORF">KN1_25060</name>
</gene>
<reference evidence="9 10" key="1">
    <citation type="submission" date="2021-04" db="EMBL/GenBank/DDBJ databases">
        <title>Complete genome sequence of Stygiolobus sp. KN-1.</title>
        <authorList>
            <person name="Nakamura K."/>
            <person name="Sakai H."/>
            <person name="Kurosawa N."/>
        </authorList>
    </citation>
    <scope>NUCLEOTIDE SEQUENCE [LARGE SCALE GENOMIC DNA]</scope>
    <source>
        <strain evidence="9 10">KN-1</strain>
    </source>
</reference>
<dbReference type="PROSITE" id="PS00105">
    <property type="entry name" value="AA_TRANSFER_CLASS_1"/>
    <property type="match status" value="1"/>
</dbReference>
<dbReference type="InterPro" id="IPR004838">
    <property type="entry name" value="NHTrfase_class1_PyrdxlP-BS"/>
</dbReference>
<evidence type="ECO:0000256" key="5">
    <source>
        <dbReference type="ARBA" id="ARBA00022679"/>
    </source>
</evidence>
<comment type="subunit">
    <text evidence="3">Homodimer.</text>
</comment>
<evidence type="ECO:0000313" key="9">
    <source>
        <dbReference type="EMBL" id="BCU71209.1"/>
    </source>
</evidence>
<dbReference type="SUPFAM" id="SSF53383">
    <property type="entry name" value="PLP-dependent transferases"/>
    <property type="match status" value="1"/>
</dbReference>
<dbReference type="InterPro" id="IPR004839">
    <property type="entry name" value="Aminotransferase_I/II_large"/>
</dbReference>
<dbReference type="KEGG" id="csty:KN1_25060"/>
<dbReference type="InterPro" id="IPR015422">
    <property type="entry name" value="PyrdxlP-dep_Trfase_small"/>
</dbReference>
<evidence type="ECO:0000259" key="8">
    <source>
        <dbReference type="Pfam" id="PF00155"/>
    </source>
</evidence>
<evidence type="ECO:0000256" key="1">
    <source>
        <dbReference type="ARBA" id="ARBA00001933"/>
    </source>
</evidence>
<dbReference type="Pfam" id="PF00155">
    <property type="entry name" value="Aminotran_1_2"/>
    <property type="match status" value="1"/>
</dbReference>
<proteinExistence type="inferred from homology"/>
<evidence type="ECO:0000256" key="2">
    <source>
        <dbReference type="ARBA" id="ARBA00007441"/>
    </source>
</evidence>
<dbReference type="AlphaFoldDB" id="A0A8D5U897"/>
<dbReference type="RefSeq" id="WP_221287946.1">
    <property type="nucleotide sequence ID" value="NZ_AP024597.1"/>
</dbReference>